<reference evidence="1 2" key="1">
    <citation type="submission" date="2019-03" db="EMBL/GenBank/DDBJ databases">
        <title>Rhodosporidium diobovatum UCD-FST 08-225 genome sequencing, assembly, and annotation.</title>
        <authorList>
            <person name="Fakankun I.U."/>
            <person name="Fristensky B."/>
            <person name="Levin D.B."/>
        </authorList>
    </citation>
    <scope>NUCLEOTIDE SEQUENCE [LARGE SCALE GENOMIC DNA]</scope>
    <source>
        <strain evidence="1 2">UCD-FST 08-225</strain>
    </source>
</reference>
<evidence type="ECO:0000313" key="2">
    <source>
        <dbReference type="Proteomes" id="UP000311382"/>
    </source>
</evidence>
<gene>
    <name evidence="1" type="ORF">DMC30DRAFT_413410</name>
</gene>
<name>A0A5C5G513_9BASI</name>
<organism evidence="1 2">
    <name type="scientific">Rhodotorula diobovata</name>
    <dbReference type="NCBI Taxonomy" id="5288"/>
    <lineage>
        <taxon>Eukaryota</taxon>
        <taxon>Fungi</taxon>
        <taxon>Dikarya</taxon>
        <taxon>Basidiomycota</taxon>
        <taxon>Pucciniomycotina</taxon>
        <taxon>Microbotryomycetes</taxon>
        <taxon>Sporidiobolales</taxon>
        <taxon>Sporidiobolaceae</taxon>
        <taxon>Rhodotorula</taxon>
    </lineage>
</organism>
<dbReference type="OrthoDB" id="2525777at2759"/>
<dbReference type="Proteomes" id="UP000311382">
    <property type="component" value="Unassembled WGS sequence"/>
</dbReference>
<protein>
    <submittedName>
        <fullName evidence="1">Uncharacterized protein</fullName>
    </submittedName>
</protein>
<accession>A0A5C5G513</accession>
<comment type="caution">
    <text evidence="1">The sequence shown here is derived from an EMBL/GenBank/DDBJ whole genome shotgun (WGS) entry which is preliminary data.</text>
</comment>
<proteinExistence type="predicted"/>
<dbReference type="AlphaFoldDB" id="A0A5C5G513"/>
<keyword evidence="2" id="KW-1185">Reference proteome</keyword>
<evidence type="ECO:0000313" key="1">
    <source>
        <dbReference type="EMBL" id="TNY24170.1"/>
    </source>
</evidence>
<sequence>MALTMERFAALVTKLDRSEQWRNVVPGADTPWSKVARLGHYNGSSLPPSLKITRADILVDMQFNNASVPALTVPTMGALAEVETDFDGAQDFSTERSDGAYRGTAKRTEWALVGRACGPVGKLYVFFRAAVQKSSDADPLPFYHPPPSYASTPRIVASRAHGLHSTAAPAALVSRIWALLEREDAGIKYRGKGLKDQTISMRVGFTGDAHSSGPPRRALEVLVRLKGIWRPVVMRNKLGHAFMLPGGDLIPGGRDVLDCPVTEPGPYPLATPTTSTDKWTVLSRELDSAHRLVTTTWSLEWHRDKGSEVEVVSVTFVFDDAHEPQPRGRRERVRAALSVLRSRGR</sequence>
<dbReference type="EMBL" id="SOZI01000004">
    <property type="protein sequence ID" value="TNY24170.1"/>
    <property type="molecule type" value="Genomic_DNA"/>
</dbReference>